<dbReference type="STRING" id="1720063.SAMN05216217_11434"/>
<evidence type="ECO:0000313" key="5">
    <source>
        <dbReference type="EMBL" id="SFM75656.1"/>
    </source>
</evidence>
<dbReference type="Pfam" id="PF00027">
    <property type="entry name" value="cNMP_binding"/>
    <property type="match status" value="1"/>
</dbReference>
<dbReference type="InterPro" id="IPR018490">
    <property type="entry name" value="cNMP-bd_dom_sf"/>
</dbReference>
<reference evidence="6" key="1">
    <citation type="submission" date="2016-10" db="EMBL/GenBank/DDBJ databases">
        <authorList>
            <person name="Varghese N."/>
            <person name="Submissions S."/>
        </authorList>
    </citation>
    <scope>NUCLEOTIDE SEQUENCE [LARGE SCALE GENOMIC DNA]</scope>
    <source>
        <strain evidence="6">DSM 24213</strain>
    </source>
</reference>
<feature type="domain" description="CBS" evidence="4">
    <location>
        <begin position="156"/>
        <end position="222"/>
    </location>
</feature>
<dbReference type="EMBL" id="FOUI01000014">
    <property type="protein sequence ID" value="SFM75656.1"/>
    <property type="molecule type" value="Genomic_DNA"/>
</dbReference>
<dbReference type="Gene3D" id="3.10.580.10">
    <property type="entry name" value="CBS-domain"/>
    <property type="match status" value="1"/>
</dbReference>
<dbReference type="InterPro" id="IPR051257">
    <property type="entry name" value="Diverse_CBS-Domain"/>
</dbReference>
<sequence>MQVELIEIRDHLSRFPPFDGLPEDTLADLARQVEIGYFKAGTQILEFAQPITDLHYIRSGAVEVQRRNGDLYNRLGEGDFFGQAGLLRHNRTRFPVRAIEDTLIYFIPDVLFQQLCDEHDGFAEFVGAEGQSPLKSAITNQGKASELQNIRVRTLINRLPVTVQEDATLQQAAQIMTEQSISSLMVVAAEGTDIAHQGPQMVGIVTDRDFRTRVVAESLPASTLICEVMSRDPITVQDDDSVFDAMLCMLRHNIHHLPILHRRRPVGVISLSDIIRYETQSSLYLVTNIFNKHSIEDLAALQPDVRATYVRMVNDQATAQMIGRSMSSIGRGFTQRLLELAHERFGPAPVPYCFMAHGSMARDEQLVVTDQDNALILDDSYDPALHGEYFRQLAEFVCDGLAACGYTHCKGGIMASNEQWRQPLRVWKNYFSDWIRRPNPEALLNSSIFFDLDPVAGEIELAESLRDLLAEQAARNEPFLAALARNALNRTPPLGIFRTFVMEKDGEQNNIINLKRRGTAPLTDLIRVHALACGSKAQNSFERLDAIAATKLMPPESVEKLRYALEFLSLVRIRHQAMDIEAGREPDNDIEPEKISAAERHSLKDAFQVLSNAQKFLRFRYPSLPAVRKL</sequence>
<dbReference type="InterPro" id="IPR046342">
    <property type="entry name" value="CBS_dom_sf"/>
</dbReference>
<dbReference type="CDD" id="cd05401">
    <property type="entry name" value="NT_GlnE_GlnD_like"/>
    <property type="match status" value="1"/>
</dbReference>
<dbReference type="Proteomes" id="UP000243629">
    <property type="component" value="Unassembled WGS sequence"/>
</dbReference>
<dbReference type="Pfam" id="PF10335">
    <property type="entry name" value="DUF294_C"/>
    <property type="match status" value="1"/>
</dbReference>
<dbReference type="OrthoDB" id="9808528at2"/>
<dbReference type="Pfam" id="PF03445">
    <property type="entry name" value="DUF294"/>
    <property type="match status" value="1"/>
</dbReference>
<evidence type="ECO:0000259" key="3">
    <source>
        <dbReference type="PROSITE" id="PS50042"/>
    </source>
</evidence>
<dbReference type="SMART" id="SM00116">
    <property type="entry name" value="CBS"/>
    <property type="match status" value="2"/>
</dbReference>
<organism evidence="5 6">
    <name type="scientific">Halopseudomonas yangmingensis</name>
    <dbReference type="NCBI Taxonomy" id="1720063"/>
    <lineage>
        <taxon>Bacteria</taxon>
        <taxon>Pseudomonadati</taxon>
        <taxon>Pseudomonadota</taxon>
        <taxon>Gammaproteobacteria</taxon>
        <taxon>Pseudomonadales</taxon>
        <taxon>Pseudomonadaceae</taxon>
        <taxon>Halopseudomonas</taxon>
    </lineage>
</organism>
<dbReference type="PROSITE" id="PS51371">
    <property type="entry name" value="CBS"/>
    <property type="match status" value="2"/>
</dbReference>
<dbReference type="InterPro" id="IPR005105">
    <property type="entry name" value="GlnD_Uridyltrans_N"/>
</dbReference>
<accession>A0A1I4TG13</accession>
<dbReference type="GO" id="GO:0008773">
    <property type="term" value="F:[protein-PII] uridylyltransferase activity"/>
    <property type="evidence" value="ECO:0007669"/>
    <property type="project" value="InterPro"/>
</dbReference>
<keyword evidence="6" id="KW-1185">Reference proteome</keyword>
<keyword evidence="1 2" id="KW-0129">CBS domain</keyword>
<dbReference type="PANTHER" id="PTHR43080:SF2">
    <property type="entry name" value="CBS DOMAIN-CONTAINING PROTEIN"/>
    <property type="match status" value="1"/>
</dbReference>
<dbReference type="InterPro" id="IPR000644">
    <property type="entry name" value="CBS_dom"/>
</dbReference>
<dbReference type="SUPFAM" id="SSF51206">
    <property type="entry name" value="cAMP-binding domain-like"/>
    <property type="match status" value="1"/>
</dbReference>
<dbReference type="CDD" id="cd00038">
    <property type="entry name" value="CAP_ED"/>
    <property type="match status" value="1"/>
</dbReference>
<dbReference type="AlphaFoldDB" id="A0A1I4TG13"/>
<dbReference type="InterPro" id="IPR014710">
    <property type="entry name" value="RmlC-like_jellyroll"/>
</dbReference>
<dbReference type="InterPro" id="IPR018821">
    <property type="entry name" value="DUF294_put_nucleoTrafse_sb-bd"/>
</dbReference>
<evidence type="ECO:0000259" key="4">
    <source>
        <dbReference type="PROSITE" id="PS51371"/>
    </source>
</evidence>
<dbReference type="Gene3D" id="2.60.120.10">
    <property type="entry name" value="Jelly Rolls"/>
    <property type="match status" value="1"/>
</dbReference>
<dbReference type="RefSeq" id="WP_093477652.1">
    <property type="nucleotide sequence ID" value="NZ_FOUI01000014.1"/>
</dbReference>
<evidence type="ECO:0000256" key="1">
    <source>
        <dbReference type="ARBA" id="ARBA00023122"/>
    </source>
</evidence>
<evidence type="ECO:0000256" key="2">
    <source>
        <dbReference type="PROSITE-ProRule" id="PRU00703"/>
    </source>
</evidence>
<dbReference type="CDD" id="cd04587">
    <property type="entry name" value="CBS_pair_CAP-ED_NT_Pol-beta-like_DUF294_assoc"/>
    <property type="match status" value="1"/>
</dbReference>
<protein>
    <submittedName>
        <fullName evidence="5">CBS domain-containing protein</fullName>
    </submittedName>
</protein>
<dbReference type="Pfam" id="PF00571">
    <property type="entry name" value="CBS"/>
    <property type="match status" value="2"/>
</dbReference>
<dbReference type="SUPFAM" id="SSF54631">
    <property type="entry name" value="CBS-domain pair"/>
    <property type="match status" value="1"/>
</dbReference>
<dbReference type="PROSITE" id="PS50042">
    <property type="entry name" value="CNMP_BINDING_3"/>
    <property type="match status" value="1"/>
</dbReference>
<feature type="domain" description="CBS" evidence="4">
    <location>
        <begin position="229"/>
        <end position="285"/>
    </location>
</feature>
<feature type="domain" description="Cyclic nucleotide-binding" evidence="3">
    <location>
        <begin position="17"/>
        <end position="115"/>
    </location>
</feature>
<evidence type="ECO:0000313" key="6">
    <source>
        <dbReference type="Proteomes" id="UP000243629"/>
    </source>
</evidence>
<gene>
    <name evidence="5" type="ORF">SAMN05216217_11434</name>
</gene>
<dbReference type="InterPro" id="IPR000595">
    <property type="entry name" value="cNMP-bd_dom"/>
</dbReference>
<name>A0A1I4TG13_9GAMM</name>
<proteinExistence type="predicted"/>
<dbReference type="PANTHER" id="PTHR43080">
    <property type="entry name" value="CBS DOMAIN-CONTAINING PROTEIN CBSX3, MITOCHONDRIAL"/>
    <property type="match status" value="1"/>
</dbReference>